<name>A0A8T7M2M6_9CHLR</name>
<organism evidence="1 3">
    <name type="scientific">Candidatus Chlorohelix allophototropha</name>
    <dbReference type="NCBI Taxonomy" id="3003348"/>
    <lineage>
        <taxon>Bacteria</taxon>
        <taxon>Bacillati</taxon>
        <taxon>Chloroflexota</taxon>
        <taxon>Chloroflexia</taxon>
        <taxon>Candidatus Chloroheliales</taxon>
        <taxon>Candidatus Chloroheliaceae</taxon>
        <taxon>Candidatus Chlorohelix</taxon>
    </lineage>
</organism>
<reference evidence="1 3" key="1">
    <citation type="submission" date="2020-06" db="EMBL/GenBank/DDBJ databases">
        <title>Anoxygenic phototrophic Chloroflexota member uses a Type I reaction center.</title>
        <authorList>
            <person name="Tsuji J.M."/>
            <person name="Shaw N.A."/>
            <person name="Nagashima S."/>
            <person name="Venkiteswaran J."/>
            <person name="Schiff S.L."/>
            <person name="Hanada S."/>
            <person name="Tank M."/>
            <person name="Neufeld J.D."/>
        </authorList>
    </citation>
    <scope>NUCLEOTIDE SEQUENCE [LARGE SCALE GENOMIC DNA]</scope>
    <source>
        <strain evidence="1">L227-S17</strain>
    </source>
</reference>
<evidence type="ECO:0000313" key="3">
    <source>
        <dbReference type="Proteomes" id="UP000521676"/>
    </source>
</evidence>
<dbReference type="CDD" id="cd00761">
    <property type="entry name" value="Glyco_tranf_GTA_type"/>
    <property type="match status" value="1"/>
</dbReference>
<dbReference type="RefSeq" id="WP_341467856.1">
    <property type="nucleotide sequence ID" value="NZ_CP128399.1"/>
</dbReference>
<keyword evidence="4" id="KW-1185">Reference proteome</keyword>
<dbReference type="EMBL" id="JACATZ010000001">
    <property type="protein sequence ID" value="NWJ46600.1"/>
    <property type="molecule type" value="Genomic_DNA"/>
</dbReference>
<accession>A0A8T7M2M6</accession>
<sequence>MSDPITTAQSATSKINQAENQIPIANWLTELESVFPSQSLADLIEWLNNPGILTNQIENEALSYPVISILINYSGLCPELLEETLFSIFVQSSDDYEVIIGTSEACKPEISSLLQYLPVSLANRIRIVGIEQQEPALRFNALAEAANGIFLNFIDENTLLFEHHVEVIKKALTEHGSRKIMQVLGVSRTVKLLNNTLEHFSYTVENIDPSYTTPFNSFHYAYHPNVPLACLVIPRVIFKDTKLRFREELEVPFDWVFLMRLANFIQVETASEITISINFIATEQGSDKETALLQRLAWLKSWSILTEVSTIRQVLEEKKEYRELAKLEIKEAKLKLDEQYHIWQRNFEELQHWSQGLEQELNRLQNSKTVRGSKIIADNISRLVTKARALLKK</sequence>
<gene>
    <name evidence="1" type="ORF">HXX08_12030</name>
    <name evidence="2" type="ORF">OZ401_001750</name>
</gene>
<reference evidence="2" key="2">
    <citation type="journal article" date="2024" name="Nature">
        <title>Anoxygenic phototroph of the Chloroflexota uses a type I reaction centre.</title>
        <authorList>
            <person name="Tsuji J.M."/>
            <person name="Shaw N.A."/>
            <person name="Nagashima S."/>
            <person name="Venkiteswaran J.J."/>
            <person name="Schiff S.L."/>
            <person name="Watanabe T."/>
            <person name="Fukui M."/>
            <person name="Hanada S."/>
            <person name="Tank M."/>
            <person name="Neufeld J.D."/>
        </authorList>
    </citation>
    <scope>NUCLEOTIDE SEQUENCE</scope>
    <source>
        <strain evidence="2">L227-S17</strain>
    </source>
</reference>
<evidence type="ECO:0000313" key="1">
    <source>
        <dbReference type="EMBL" id="NWJ46600.1"/>
    </source>
</evidence>
<evidence type="ECO:0000313" key="4">
    <source>
        <dbReference type="Proteomes" id="UP001431572"/>
    </source>
</evidence>
<dbReference type="AlphaFoldDB" id="A0A8T7M2M6"/>
<dbReference type="InterPro" id="IPR029044">
    <property type="entry name" value="Nucleotide-diphossugar_trans"/>
</dbReference>
<dbReference type="Proteomes" id="UP001431572">
    <property type="component" value="Chromosome 1"/>
</dbReference>
<proteinExistence type="predicted"/>
<dbReference type="SUPFAM" id="SSF53448">
    <property type="entry name" value="Nucleotide-diphospho-sugar transferases"/>
    <property type="match status" value="1"/>
</dbReference>
<evidence type="ECO:0000313" key="2">
    <source>
        <dbReference type="EMBL" id="WJW65970.1"/>
    </source>
</evidence>
<dbReference type="Gene3D" id="3.90.550.10">
    <property type="entry name" value="Spore Coat Polysaccharide Biosynthesis Protein SpsA, Chain A"/>
    <property type="match status" value="1"/>
</dbReference>
<dbReference type="Proteomes" id="UP000521676">
    <property type="component" value="Unassembled WGS sequence"/>
</dbReference>
<protein>
    <submittedName>
        <fullName evidence="1">Glycosyltransferase family 2 protein</fullName>
    </submittedName>
</protein>
<dbReference type="EMBL" id="CP128399">
    <property type="protein sequence ID" value="WJW65970.1"/>
    <property type="molecule type" value="Genomic_DNA"/>
</dbReference>